<evidence type="ECO:0000259" key="5">
    <source>
        <dbReference type="Pfam" id="PF18962"/>
    </source>
</evidence>
<accession>A0A931E5D5</accession>
<protein>
    <submittedName>
        <fullName evidence="6">T9SS type A sorting domain-containing protein</fullName>
    </submittedName>
</protein>
<keyword evidence="2" id="KW-0604">Photosystem II</keyword>
<dbReference type="NCBIfam" id="TIGR04183">
    <property type="entry name" value="Por_Secre_tail"/>
    <property type="match status" value="1"/>
</dbReference>
<sequence length="428" mass="46999">MKANLLTLLLAGFTHFCFGQWVQQQTPVKNNLTAIRFYNERTGYAAGDGGTLLRTKNGGRNWEQMNFPSKDNLTSVTLVDSAVVIVTTSSYENVPAVYRSQDGGITWVRTLSAPAGLYAAGTPAKRVFAIGDSIYQSNNKGKKWSSVKDINNTSAYNYISFANEAAGMIGGNISGAFTYSAEFIRTADSGKTWYGSFPFDFPNANGFSTMDFVNADTAFMFTNFYNRFLPGDSSQLIMLSNFRLRQELSGPQWHFNAKVFVPSFPGRLNACRFFKTGIAYAVGDKGHVYRSANFGKNWKPEYAGKAVLNAIYMVNEELGYIAGDGGLILKKEAIHTVKPVANELHITATPNPANFKTTVRFRLTASQPVTIKITDATGKTVYVKAPVYLEKGDQQVELAVADLYKGLYDVSVLNGANILGSTRLVIVR</sequence>
<name>A0A931E5D5_9BACT</name>
<dbReference type="PANTHER" id="PTHR47199:SF2">
    <property type="entry name" value="PHOTOSYSTEM II STABILITY_ASSEMBLY FACTOR HCF136, CHLOROPLASTIC"/>
    <property type="match status" value="1"/>
</dbReference>
<dbReference type="InterPro" id="IPR015943">
    <property type="entry name" value="WD40/YVTN_repeat-like_dom_sf"/>
</dbReference>
<evidence type="ECO:0000256" key="2">
    <source>
        <dbReference type="ARBA" id="ARBA00023276"/>
    </source>
</evidence>
<dbReference type="GO" id="GO:0015979">
    <property type="term" value="P:photosynthesis"/>
    <property type="evidence" value="ECO:0007669"/>
    <property type="project" value="UniProtKB-KW"/>
</dbReference>
<organism evidence="6 7">
    <name type="scientific">Panacibacter microcysteis</name>
    <dbReference type="NCBI Taxonomy" id="2793269"/>
    <lineage>
        <taxon>Bacteria</taxon>
        <taxon>Pseudomonadati</taxon>
        <taxon>Bacteroidota</taxon>
        <taxon>Chitinophagia</taxon>
        <taxon>Chitinophagales</taxon>
        <taxon>Chitinophagaceae</taxon>
        <taxon>Panacibacter</taxon>
    </lineage>
</organism>
<keyword evidence="3" id="KW-0732">Signal</keyword>
<feature type="signal peptide" evidence="3">
    <location>
        <begin position="1"/>
        <end position="19"/>
    </location>
</feature>
<evidence type="ECO:0000256" key="3">
    <source>
        <dbReference type="SAM" id="SignalP"/>
    </source>
</evidence>
<gene>
    <name evidence="6" type="ORF">I5907_09600</name>
</gene>
<comment type="caution">
    <text evidence="6">The sequence shown here is derived from an EMBL/GenBank/DDBJ whole genome shotgun (WGS) entry which is preliminary data.</text>
</comment>
<dbReference type="InterPro" id="IPR028203">
    <property type="entry name" value="PSII_CF48-like_dom"/>
</dbReference>
<dbReference type="CDD" id="cd15482">
    <property type="entry name" value="Sialidase_non-viral"/>
    <property type="match status" value="1"/>
</dbReference>
<evidence type="ECO:0000313" key="7">
    <source>
        <dbReference type="Proteomes" id="UP000628448"/>
    </source>
</evidence>
<evidence type="ECO:0000313" key="6">
    <source>
        <dbReference type="EMBL" id="MBG9376487.1"/>
    </source>
</evidence>
<dbReference type="EMBL" id="JADWYR010000001">
    <property type="protein sequence ID" value="MBG9376487.1"/>
    <property type="molecule type" value="Genomic_DNA"/>
</dbReference>
<keyword evidence="7" id="KW-1185">Reference proteome</keyword>
<keyword evidence="1" id="KW-0602">Photosynthesis</keyword>
<evidence type="ECO:0000256" key="1">
    <source>
        <dbReference type="ARBA" id="ARBA00022531"/>
    </source>
</evidence>
<dbReference type="SUPFAM" id="SSF110296">
    <property type="entry name" value="Oligoxyloglucan reducing end-specific cellobiohydrolase"/>
    <property type="match status" value="1"/>
</dbReference>
<feature type="chain" id="PRO_5036980223" evidence="3">
    <location>
        <begin position="20"/>
        <end position="428"/>
    </location>
</feature>
<dbReference type="AlphaFoldDB" id="A0A931E5D5"/>
<dbReference type="Gene3D" id="2.130.10.10">
    <property type="entry name" value="YVTN repeat-like/Quinoprotein amine dehydrogenase"/>
    <property type="match status" value="1"/>
</dbReference>
<dbReference type="RefSeq" id="WP_196990496.1">
    <property type="nucleotide sequence ID" value="NZ_JADWYR010000001.1"/>
</dbReference>
<dbReference type="InterPro" id="IPR026444">
    <property type="entry name" value="Secre_tail"/>
</dbReference>
<dbReference type="PANTHER" id="PTHR47199">
    <property type="entry name" value="PHOTOSYSTEM II STABILITY/ASSEMBLY FACTOR HCF136, CHLOROPLASTIC"/>
    <property type="match status" value="1"/>
</dbReference>
<dbReference type="Proteomes" id="UP000628448">
    <property type="component" value="Unassembled WGS sequence"/>
</dbReference>
<dbReference type="Pfam" id="PF18962">
    <property type="entry name" value="Por_Secre_tail"/>
    <property type="match status" value="1"/>
</dbReference>
<proteinExistence type="predicted"/>
<feature type="domain" description="Photosynthesis system II assembly factor Ycf48/Hcf136-like" evidence="4">
    <location>
        <begin position="20"/>
        <end position="146"/>
    </location>
</feature>
<evidence type="ECO:0000259" key="4">
    <source>
        <dbReference type="Pfam" id="PF14870"/>
    </source>
</evidence>
<reference evidence="6" key="1">
    <citation type="submission" date="2020-11" db="EMBL/GenBank/DDBJ databases">
        <title>Bacterial whole genome sequence for Panacibacter sp. DH6.</title>
        <authorList>
            <person name="Le V."/>
            <person name="Ko S."/>
            <person name="Ahn C.-Y."/>
            <person name="Oh H.-M."/>
        </authorList>
    </citation>
    <scope>NUCLEOTIDE SEQUENCE</scope>
    <source>
        <strain evidence="6">DH6</strain>
    </source>
</reference>
<dbReference type="GO" id="GO:0009523">
    <property type="term" value="C:photosystem II"/>
    <property type="evidence" value="ECO:0007669"/>
    <property type="project" value="UniProtKB-KW"/>
</dbReference>
<dbReference type="Pfam" id="PF14870">
    <property type="entry name" value="PSII_BNR"/>
    <property type="match status" value="1"/>
</dbReference>
<feature type="domain" description="Secretion system C-terminal sorting" evidence="5">
    <location>
        <begin position="350"/>
        <end position="418"/>
    </location>
</feature>